<evidence type="ECO:0000313" key="2">
    <source>
        <dbReference type="EMBL" id="MDV6225775.1"/>
    </source>
</evidence>
<keyword evidence="3" id="KW-1185">Reference proteome</keyword>
<feature type="transmembrane region" description="Helical" evidence="1">
    <location>
        <begin position="51"/>
        <end position="71"/>
    </location>
</feature>
<gene>
    <name evidence="2" type="ORF">R2G56_05705</name>
</gene>
<keyword evidence="1" id="KW-1133">Transmembrane helix</keyword>
<evidence type="ECO:0000256" key="1">
    <source>
        <dbReference type="SAM" id="Phobius"/>
    </source>
</evidence>
<feature type="transmembrane region" description="Helical" evidence="1">
    <location>
        <begin position="16"/>
        <end position="39"/>
    </location>
</feature>
<name>A0ABU4AHQ6_9HYPH</name>
<keyword evidence="1" id="KW-0812">Transmembrane</keyword>
<dbReference type="Proteomes" id="UP001185659">
    <property type="component" value="Unassembled WGS sequence"/>
</dbReference>
<keyword evidence="1" id="KW-0472">Membrane</keyword>
<feature type="transmembrane region" description="Helical" evidence="1">
    <location>
        <begin position="91"/>
        <end position="108"/>
    </location>
</feature>
<evidence type="ECO:0000313" key="3">
    <source>
        <dbReference type="Proteomes" id="UP001185659"/>
    </source>
</evidence>
<dbReference type="EMBL" id="JAWLIP010000002">
    <property type="protein sequence ID" value="MDV6225775.1"/>
    <property type="molecule type" value="Genomic_DNA"/>
</dbReference>
<dbReference type="RefSeq" id="WP_317560716.1">
    <property type="nucleotide sequence ID" value="NZ_JAWLIP010000002.1"/>
</dbReference>
<protein>
    <submittedName>
        <fullName evidence="2">Uncharacterized protein</fullName>
    </submittedName>
</protein>
<accession>A0ABU4AHQ6</accession>
<sequence length="109" mass="11950">MSAGQYGVAVLGWVKALLIVLLMGAGWSFATMLVSFPLLTELVPSRGWLDLRAFVLVVYLMLQAFLAGGWIGWRMTRGTPFREAASSKTFWIFNLGIGLAVSLLLAIWA</sequence>
<proteinExistence type="predicted"/>
<comment type="caution">
    <text evidence="2">The sequence shown here is derived from an EMBL/GenBank/DDBJ whole genome shotgun (WGS) entry which is preliminary data.</text>
</comment>
<organism evidence="2 3">
    <name type="scientific">Nitratireductor aquimarinus</name>
    <dbReference type="NCBI Taxonomy" id="889300"/>
    <lineage>
        <taxon>Bacteria</taxon>
        <taxon>Pseudomonadati</taxon>
        <taxon>Pseudomonadota</taxon>
        <taxon>Alphaproteobacteria</taxon>
        <taxon>Hyphomicrobiales</taxon>
        <taxon>Phyllobacteriaceae</taxon>
        <taxon>Nitratireductor</taxon>
    </lineage>
</organism>
<reference evidence="2 3" key="1">
    <citation type="submission" date="2023-10" db="EMBL/GenBank/DDBJ databases">
        <authorList>
            <person name="Venkata Ramana C."/>
            <person name="Sasikala C."/>
            <person name="Dhurka M."/>
        </authorList>
    </citation>
    <scope>NUCLEOTIDE SEQUENCE [LARGE SCALE GENOMIC DNA]</scope>
    <source>
        <strain evidence="2 3">KCTC 32151</strain>
    </source>
</reference>